<protein>
    <submittedName>
        <fullName evidence="1">Uncharacterized protein</fullName>
    </submittedName>
</protein>
<gene>
    <name evidence="1" type="ORF">PoB_000547500</name>
</gene>
<dbReference type="AlphaFoldDB" id="A0AAV3Y8Z7"/>
<accession>A0AAV3Y8Z7</accession>
<reference evidence="1 2" key="1">
    <citation type="journal article" date="2021" name="Elife">
        <title>Chloroplast acquisition without the gene transfer in kleptoplastic sea slugs, Plakobranchus ocellatus.</title>
        <authorList>
            <person name="Maeda T."/>
            <person name="Takahashi S."/>
            <person name="Yoshida T."/>
            <person name="Shimamura S."/>
            <person name="Takaki Y."/>
            <person name="Nagai Y."/>
            <person name="Toyoda A."/>
            <person name="Suzuki Y."/>
            <person name="Arimoto A."/>
            <person name="Ishii H."/>
            <person name="Satoh N."/>
            <person name="Nishiyama T."/>
            <person name="Hasebe M."/>
            <person name="Maruyama T."/>
            <person name="Minagawa J."/>
            <person name="Obokata J."/>
            <person name="Shigenobu S."/>
        </authorList>
    </citation>
    <scope>NUCLEOTIDE SEQUENCE [LARGE SCALE GENOMIC DNA]</scope>
</reference>
<dbReference type="EMBL" id="BLXT01000624">
    <property type="protein sequence ID" value="GFN78969.1"/>
    <property type="molecule type" value="Genomic_DNA"/>
</dbReference>
<keyword evidence="2" id="KW-1185">Reference proteome</keyword>
<organism evidence="1 2">
    <name type="scientific">Plakobranchus ocellatus</name>
    <dbReference type="NCBI Taxonomy" id="259542"/>
    <lineage>
        <taxon>Eukaryota</taxon>
        <taxon>Metazoa</taxon>
        <taxon>Spiralia</taxon>
        <taxon>Lophotrochozoa</taxon>
        <taxon>Mollusca</taxon>
        <taxon>Gastropoda</taxon>
        <taxon>Heterobranchia</taxon>
        <taxon>Euthyneura</taxon>
        <taxon>Panpulmonata</taxon>
        <taxon>Sacoglossa</taxon>
        <taxon>Placobranchoidea</taxon>
        <taxon>Plakobranchidae</taxon>
        <taxon>Plakobranchus</taxon>
    </lineage>
</organism>
<comment type="caution">
    <text evidence="1">The sequence shown here is derived from an EMBL/GenBank/DDBJ whole genome shotgun (WGS) entry which is preliminary data.</text>
</comment>
<proteinExistence type="predicted"/>
<name>A0AAV3Y8Z7_9GAST</name>
<evidence type="ECO:0000313" key="1">
    <source>
        <dbReference type="EMBL" id="GFN78969.1"/>
    </source>
</evidence>
<evidence type="ECO:0000313" key="2">
    <source>
        <dbReference type="Proteomes" id="UP000735302"/>
    </source>
</evidence>
<sequence>MLPKFRFTVSPPTIPRSFSASVPLQLVPCCQSSASRFSSNYSQVFLCLCSPPVGSMLPKFRFSVSSPTIPRSFSAYVPIQFQIRFCHVTLTIVGFFRVYLAQSAFPLFWLKINGLMEVWIGHEDQYYIAKKSLIKDQPHQRISNGLEPRDRVGVSGLLSQLITLLLTPDQPENIKRAGTQRQSGGIRTSVSTDIIITDFSPSRGHQTAWHPEIEWDYQDFCLS</sequence>
<dbReference type="Proteomes" id="UP000735302">
    <property type="component" value="Unassembled WGS sequence"/>
</dbReference>